<organism evidence="2 3">
    <name type="scientific">Fodinicola feengrottensis</name>
    <dbReference type="NCBI Taxonomy" id="435914"/>
    <lineage>
        <taxon>Bacteria</taxon>
        <taxon>Bacillati</taxon>
        <taxon>Actinomycetota</taxon>
        <taxon>Actinomycetes</taxon>
        <taxon>Mycobacteriales</taxon>
        <taxon>Fodinicola</taxon>
    </lineage>
</organism>
<evidence type="ECO:0000313" key="3">
    <source>
        <dbReference type="Proteomes" id="UP001500618"/>
    </source>
</evidence>
<name>A0ABP4SGU5_9ACTN</name>
<dbReference type="EMBL" id="BAAANY010000008">
    <property type="protein sequence ID" value="GAA1671885.1"/>
    <property type="molecule type" value="Genomic_DNA"/>
</dbReference>
<reference evidence="3" key="1">
    <citation type="journal article" date="2019" name="Int. J. Syst. Evol. Microbiol.">
        <title>The Global Catalogue of Microorganisms (GCM) 10K type strain sequencing project: providing services to taxonomists for standard genome sequencing and annotation.</title>
        <authorList>
            <consortium name="The Broad Institute Genomics Platform"/>
            <consortium name="The Broad Institute Genome Sequencing Center for Infectious Disease"/>
            <person name="Wu L."/>
            <person name="Ma J."/>
        </authorList>
    </citation>
    <scope>NUCLEOTIDE SEQUENCE [LARGE SCALE GENOMIC DNA]</scope>
    <source>
        <strain evidence="3">JCM 14718</strain>
    </source>
</reference>
<dbReference type="Proteomes" id="UP001500618">
    <property type="component" value="Unassembled WGS sequence"/>
</dbReference>
<evidence type="ECO:0000256" key="1">
    <source>
        <dbReference type="SAM" id="MobiDB-lite"/>
    </source>
</evidence>
<proteinExistence type="predicted"/>
<keyword evidence="3" id="KW-1185">Reference proteome</keyword>
<feature type="region of interest" description="Disordered" evidence="1">
    <location>
        <begin position="1"/>
        <end position="53"/>
    </location>
</feature>
<comment type="caution">
    <text evidence="2">The sequence shown here is derived from an EMBL/GenBank/DDBJ whole genome shotgun (WGS) entry which is preliminary data.</text>
</comment>
<feature type="compositionally biased region" description="Polar residues" evidence="1">
    <location>
        <begin position="12"/>
        <end position="26"/>
    </location>
</feature>
<protein>
    <submittedName>
        <fullName evidence="2">Uncharacterized protein</fullName>
    </submittedName>
</protein>
<dbReference type="RefSeq" id="WP_163572221.1">
    <property type="nucleotide sequence ID" value="NZ_BAAANY010000008.1"/>
</dbReference>
<sequence>MAHEFTRGPQDGPTTPDSGEVTGSATDRSRGGTDKNATTLPPPETSRAVEDEEIGVAAAPVAEYEAKDEQGDFSTRVAQHVEKLQGIGKDGIDHLQQWKATEAKVEIPTGHDATSPASPPVSGAETLLVDGAFVLASVTKAIKNRLEKDPD</sequence>
<gene>
    <name evidence="2" type="ORF">GCM10009765_21600</name>
</gene>
<accession>A0ABP4SGU5</accession>
<evidence type="ECO:0000313" key="2">
    <source>
        <dbReference type="EMBL" id="GAA1671885.1"/>
    </source>
</evidence>